<dbReference type="PANTHER" id="PTHR48079">
    <property type="entry name" value="PROTEIN YEEZ"/>
    <property type="match status" value="1"/>
</dbReference>
<dbReference type="InterPro" id="IPR001509">
    <property type="entry name" value="Epimerase_deHydtase"/>
</dbReference>
<evidence type="ECO:0000313" key="3">
    <source>
        <dbReference type="Proteomes" id="UP000183104"/>
    </source>
</evidence>
<accession>A0A1G5ANB6</accession>
<dbReference type="Pfam" id="PF01370">
    <property type="entry name" value="Epimerase"/>
    <property type="match status" value="1"/>
</dbReference>
<dbReference type="InterPro" id="IPR036291">
    <property type="entry name" value="NAD(P)-bd_dom_sf"/>
</dbReference>
<dbReference type="InterPro" id="IPR051783">
    <property type="entry name" value="NAD(P)-dependent_oxidoreduct"/>
</dbReference>
<dbReference type="RefSeq" id="WP_074471198.1">
    <property type="nucleotide sequence ID" value="NZ_FMUN01000001.1"/>
</dbReference>
<gene>
    <name evidence="2" type="ORF">SAMN05661077_0464</name>
</gene>
<reference evidence="3" key="1">
    <citation type="submission" date="2016-10" db="EMBL/GenBank/DDBJ databases">
        <authorList>
            <person name="Varghese N."/>
        </authorList>
    </citation>
    <scope>NUCLEOTIDE SEQUENCE [LARGE SCALE GENOMIC DNA]</scope>
    <source>
        <strain evidence="3">HL 19</strain>
    </source>
</reference>
<dbReference type="EMBL" id="FMUN01000001">
    <property type="protein sequence ID" value="SCX79393.1"/>
    <property type="molecule type" value="Genomic_DNA"/>
</dbReference>
<keyword evidence="3" id="KW-1185">Reference proteome</keyword>
<dbReference type="GO" id="GO:0005737">
    <property type="term" value="C:cytoplasm"/>
    <property type="evidence" value="ECO:0007669"/>
    <property type="project" value="TreeGrafter"/>
</dbReference>
<feature type="domain" description="NAD-dependent epimerase/dehydratase" evidence="1">
    <location>
        <begin position="3"/>
        <end position="190"/>
    </location>
</feature>
<dbReference type="Gene3D" id="3.40.50.720">
    <property type="entry name" value="NAD(P)-binding Rossmann-like Domain"/>
    <property type="match status" value="1"/>
</dbReference>
<evidence type="ECO:0000259" key="1">
    <source>
        <dbReference type="Pfam" id="PF01370"/>
    </source>
</evidence>
<proteinExistence type="predicted"/>
<dbReference type="SUPFAM" id="SSF51735">
    <property type="entry name" value="NAD(P)-binding Rossmann-fold domains"/>
    <property type="match status" value="1"/>
</dbReference>
<dbReference type="AlphaFoldDB" id="A0A1G5ANB6"/>
<protein>
    <submittedName>
        <fullName evidence="2">Nucleoside-diphosphate-sugar epimerase</fullName>
    </submittedName>
</protein>
<name>A0A1G5ANB6_9GAMM</name>
<evidence type="ECO:0000313" key="2">
    <source>
        <dbReference type="EMBL" id="SCX79393.1"/>
    </source>
</evidence>
<dbReference type="GO" id="GO:0004029">
    <property type="term" value="F:aldehyde dehydrogenase (NAD+) activity"/>
    <property type="evidence" value="ECO:0007669"/>
    <property type="project" value="TreeGrafter"/>
</dbReference>
<dbReference type="PANTHER" id="PTHR48079:SF6">
    <property type="entry name" value="NAD(P)-BINDING DOMAIN-CONTAINING PROTEIN-RELATED"/>
    <property type="match status" value="1"/>
</dbReference>
<sequence length="316" mass="33256">MKICVTGSNGFVGSALLPALTGRGHEVVAVTRASGEGVNRSDHIEWVHCDLEQSSLRADQLVGVDVVVHLAGRAHVLREQGKDPLAAFRRANVEATRKFAEASAQAGVKRFVFVSSIGVHGSSLANGETVTEASSAVPMEPYGISKLEAEEALWEVSGSSGMDVVVLRPALVAGYGAPGNLARLGKLINRGVPVPVPLQDNARSFVSLNNLNGLVLRTLEAPAASGETFLAAEQTCPSTLEVMSLIGEGLGRPVRSVPLPGPFLRLGAKAVGKSDLYDKIFGDLRVDATKARQQLGWDVVEPLGEALRDVGRGLRS</sequence>
<organism evidence="2 3">
    <name type="scientific">Thiohalorhabdus denitrificans</name>
    <dbReference type="NCBI Taxonomy" id="381306"/>
    <lineage>
        <taxon>Bacteria</taxon>
        <taxon>Pseudomonadati</taxon>
        <taxon>Pseudomonadota</taxon>
        <taxon>Gammaproteobacteria</taxon>
        <taxon>Thiohalorhabdales</taxon>
        <taxon>Thiohalorhabdaceae</taxon>
        <taxon>Thiohalorhabdus</taxon>
    </lineage>
</organism>
<dbReference type="Proteomes" id="UP000183104">
    <property type="component" value="Unassembled WGS sequence"/>
</dbReference>